<dbReference type="GO" id="GO:0055085">
    <property type="term" value="P:transmembrane transport"/>
    <property type="evidence" value="ECO:0007669"/>
    <property type="project" value="InterPro"/>
</dbReference>
<reference evidence="10" key="1">
    <citation type="submission" date="2016-07" db="EMBL/GenBank/DDBJ databases">
        <authorList>
            <person name="Florea S."/>
            <person name="Webb J.S."/>
            <person name="Jaromczyk J."/>
            <person name="Schardl C.L."/>
        </authorList>
    </citation>
    <scope>NUCLEOTIDE SEQUENCE [LARGE SCALE GENOMIC DNA]</scope>
    <source>
        <strain evidence="10">CY1</strain>
    </source>
</reference>
<sequence length="304" mass="34483">MSTDQQSSYRSLKRQQVIVGYLCILPAILGLFIFTLGPLLYSLYLSFTDWTILKPKQWVGLDNYRNIFTQDLFFFDSLKATAYYAIGSVIASIMFCFVVALFLNQKIRGRATFRAIFYLPSIIPVLASSIIWLWLYNPDFGIINHLLSFIGIDKLMWVNSPDTSVLSMIIIAVWGSGNVIVIFLAGLQDVPTHLLEAVEIDGGGWWHKLRSVTIPLMSPIIFYNVILGFVNSITAFTQAYAMTQGGPGNSTLFYAFYIYREAFQRQNMGYACALAWVLFIIVAFFTYLLFRSSAGWVHYEGGKK</sequence>
<dbReference type="AlphaFoldDB" id="A0A1V4HQM0"/>
<dbReference type="EMBL" id="MBTG01000003">
    <property type="protein sequence ID" value="OPH60712.1"/>
    <property type="molecule type" value="Genomic_DNA"/>
</dbReference>
<evidence type="ECO:0000256" key="6">
    <source>
        <dbReference type="ARBA" id="ARBA00023136"/>
    </source>
</evidence>
<dbReference type="RefSeq" id="WP_079409462.1">
    <property type="nucleotide sequence ID" value="NZ_MBTG01000003.1"/>
</dbReference>
<feature type="transmembrane region" description="Helical" evidence="7">
    <location>
        <begin position="115"/>
        <end position="135"/>
    </location>
</feature>
<dbReference type="InterPro" id="IPR035906">
    <property type="entry name" value="MetI-like_sf"/>
</dbReference>
<dbReference type="PROSITE" id="PS50928">
    <property type="entry name" value="ABC_TM1"/>
    <property type="match status" value="1"/>
</dbReference>
<dbReference type="Pfam" id="PF00528">
    <property type="entry name" value="BPD_transp_1"/>
    <property type="match status" value="1"/>
</dbReference>
<dbReference type="Proteomes" id="UP000190626">
    <property type="component" value="Unassembled WGS sequence"/>
</dbReference>
<dbReference type="Gene3D" id="1.10.3720.10">
    <property type="entry name" value="MetI-like"/>
    <property type="match status" value="1"/>
</dbReference>
<dbReference type="STRING" id="1469647.BC351_16035"/>
<dbReference type="PANTHER" id="PTHR30193">
    <property type="entry name" value="ABC TRANSPORTER PERMEASE PROTEIN"/>
    <property type="match status" value="1"/>
</dbReference>
<evidence type="ECO:0000256" key="3">
    <source>
        <dbReference type="ARBA" id="ARBA00022475"/>
    </source>
</evidence>
<evidence type="ECO:0000256" key="1">
    <source>
        <dbReference type="ARBA" id="ARBA00004651"/>
    </source>
</evidence>
<feature type="transmembrane region" description="Helical" evidence="7">
    <location>
        <begin position="165"/>
        <end position="187"/>
    </location>
</feature>
<feature type="transmembrane region" description="Helical" evidence="7">
    <location>
        <begin position="21"/>
        <end position="44"/>
    </location>
</feature>
<evidence type="ECO:0000313" key="10">
    <source>
        <dbReference type="Proteomes" id="UP000190626"/>
    </source>
</evidence>
<keyword evidence="10" id="KW-1185">Reference proteome</keyword>
<feature type="transmembrane region" description="Helical" evidence="7">
    <location>
        <begin position="220"/>
        <end position="241"/>
    </location>
</feature>
<keyword evidence="6 7" id="KW-0472">Membrane</keyword>
<dbReference type="InterPro" id="IPR000515">
    <property type="entry name" value="MetI-like"/>
</dbReference>
<keyword evidence="4 7" id="KW-0812">Transmembrane</keyword>
<dbReference type="GO" id="GO:0005886">
    <property type="term" value="C:plasma membrane"/>
    <property type="evidence" value="ECO:0007669"/>
    <property type="project" value="UniProtKB-SubCell"/>
</dbReference>
<dbReference type="CDD" id="cd06261">
    <property type="entry name" value="TM_PBP2"/>
    <property type="match status" value="1"/>
</dbReference>
<evidence type="ECO:0000259" key="8">
    <source>
        <dbReference type="PROSITE" id="PS50928"/>
    </source>
</evidence>
<comment type="similarity">
    <text evidence="7">Belongs to the binding-protein-dependent transport system permease family.</text>
</comment>
<name>A0A1V4HQM0_9BACL</name>
<dbReference type="OrthoDB" id="9788108at2"/>
<dbReference type="InterPro" id="IPR051393">
    <property type="entry name" value="ABC_transporter_permease"/>
</dbReference>
<proteinExistence type="inferred from homology"/>
<feature type="domain" description="ABC transmembrane type-1" evidence="8">
    <location>
        <begin position="78"/>
        <end position="289"/>
    </location>
</feature>
<evidence type="ECO:0000313" key="9">
    <source>
        <dbReference type="EMBL" id="OPH60712.1"/>
    </source>
</evidence>
<evidence type="ECO:0000256" key="2">
    <source>
        <dbReference type="ARBA" id="ARBA00022448"/>
    </source>
</evidence>
<gene>
    <name evidence="9" type="ORF">BC351_16035</name>
</gene>
<dbReference type="PANTHER" id="PTHR30193:SF1">
    <property type="entry name" value="ABC TRANSPORTER PERMEASE PROTEIN YESP-RELATED"/>
    <property type="match status" value="1"/>
</dbReference>
<keyword evidence="5 7" id="KW-1133">Transmembrane helix</keyword>
<feature type="transmembrane region" description="Helical" evidence="7">
    <location>
        <begin position="268"/>
        <end position="290"/>
    </location>
</feature>
<feature type="transmembrane region" description="Helical" evidence="7">
    <location>
        <begin position="82"/>
        <end position="103"/>
    </location>
</feature>
<dbReference type="SUPFAM" id="SSF161098">
    <property type="entry name" value="MetI-like"/>
    <property type="match status" value="1"/>
</dbReference>
<dbReference type="SUPFAM" id="SSF160964">
    <property type="entry name" value="MalF N-terminal region-like"/>
    <property type="match status" value="1"/>
</dbReference>
<comment type="subcellular location">
    <subcellularLocation>
        <location evidence="1 7">Cell membrane</location>
        <topology evidence="1 7">Multi-pass membrane protein</topology>
    </subcellularLocation>
</comment>
<accession>A0A1V4HQM0</accession>
<protein>
    <submittedName>
        <fullName evidence="9">ABC transporter permease</fullName>
    </submittedName>
</protein>
<organism evidence="9 10">
    <name type="scientific">Paenibacillus ferrarius</name>
    <dbReference type="NCBI Taxonomy" id="1469647"/>
    <lineage>
        <taxon>Bacteria</taxon>
        <taxon>Bacillati</taxon>
        <taxon>Bacillota</taxon>
        <taxon>Bacilli</taxon>
        <taxon>Bacillales</taxon>
        <taxon>Paenibacillaceae</taxon>
        <taxon>Paenibacillus</taxon>
    </lineage>
</organism>
<evidence type="ECO:0000256" key="5">
    <source>
        <dbReference type="ARBA" id="ARBA00022989"/>
    </source>
</evidence>
<keyword evidence="2 7" id="KW-0813">Transport</keyword>
<keyword evidence="3" id="KW-1003">Cell membrane</keyword>
<comment type="caution">
    <text evidence="9">The sequence shown here is derived from an EMBL/GenBank/DDBJ whole genome shotgun (WGS) entry which is preliminary data.</text>
</comment>
<evidence type="ECO:0000256" key="7">
    <source>
        <dbReference type="RuleBase" id="RU363032"/>
    </source>
</evidence>
<evidence type="ECO:0000256" key="4">
    <source>
        <dbReference type="ARBA" id="ARBA00022692"/>
    </source>
</evidence>